<keyword evidence="1" id="KW-0472">Membrane</keyword>
<organism evidence="2 3">
    <name type="scientific">Aquimarina brevivitae</name>
    <dbReference type="NCBI Taxonomy" id="323412"/>
    <lineage>
        <taxon>Bacteria</taxon>
        <taxon>Pseudomonadati</taxon>
        <taxon>Bacteroidota</taxon>
        <taxon>Flavobacteriia</taxon>
        <taxon>Flavobacteriales</taxon>
        <taxon>Flavobacteriaceae</taxon>
        <taxon>Aquimarina</taxon>
    </lineage>
</organism>
<feature type="transmembrane region" description="Helical" evidence="1">
    <location>
        <begin position="53"/>
        <end position="70"/>
    </location>
</feature>
<feature type="transmembrane region" description="Helical" evidence="1">
    <location>
        <begin position="76"/>
        <end position="94"/>
    </location>
</feature>
<dbReference type="AlphaFoldDB" id="A0A4Q7NZ62"/>
<dbReference type="Proteomes" id="UP000292262">
    <property type="component" value="Unassembled WGS sequence"/>
</dbReference>
<reference evidence="2 3" key="1">
    <citation type="submission" date="2019-02" db="EMBL/GenBank/DDBJ databases">
        <title>Genomic Encyclopedia of Type Strains, Phase IV (KMG-IV): sequencing the most valuable type-strain genomes for metagenomic binning, comparative biology and taxonomic classification.</title>
        <authorList>
            <person name="Goeker M."/>
        </authorList>
    </citation>
    <scope>NUCLEOTIDE SEQUENCE [LARGE SCALE GENOMIC DNA]</scope>
    <source>
        <strain evidence="2 3">DSM 17196</strain>
    </source>
</reference>
<keyword evidence="1" id="KW-1133">Transmembrane helix</keyword>
<evidence type="ECO:0000313" key="2">
    <source>
        <dbReference type="EMBL" id="RZS92614.1"/>
    </source>
</evidence>
<feature type="transmembrane region" description="Helical" evidence="1">
    <location>
        <begin position="7"/>
        <end position="24"/>
    </location>
</feature>
<protein>
    <recommendedName>
        <fullName evidence="4">YhhN-like protein</fullName>
    </recommendedName>
</protein>
<keyword evidence="3" id="KW-1185">Reference proteome</keyword>
<feature type="transmembrane region" description="Helical" evidence="1">
    <location>
        <begin position="142"/>
        <end position="163"/>
    </location>
</feature>
<feature type="transmembrane region" description="Helical" evidence="1">
    <location>
        <begin position="114"/>
        <end position="136"/>
    </location>
</feature>
<feature type="transmembrane region" description="Helical" evidence="1">
    <location>
        <begin position="194"/>
        <end position="215"/>
    </location>
</feature>
<gene>
    <name evidence="2" type="ORF">EV197_2752</name>
</gene>
<accession>A0A4Q7NZ62</accession>
<evidence type="ECO:0008006" key="4">
    <source>
        <dbReference type="Google" id="ProtNLM"/>
    </source>
</evidence>
<comment type="caution">
    <text evidence="2">The sequence shown here is derived from an EMBL/GenBank/DDBJ whole genome shotgun (WGS) entry which is preliminary data.</text>
</comment>
<sequence length="233" mass="27136">MNREKIVLYIFYLFSFLTIILAVVDQFLVIFVKPVVLVALCFFYLIRKESINYLVPLVLLIMGVAEVLSATNFEKFFKFSTLLLSINYLINLVLLRKSLLKIKIQLKKVFTGQLVITMILIIYVLYAVTSLILPLDSQLSRIFLYLLLFCFTIFLGACFYIYLNSKTVVSSSLMVAASCFLIVNITMALNEMYIYLRIFPFIINSLQIVGQFFLIKFYIDQHKLKPNSDFFLY</sequence>
<feature type="transmembrane region" description="Helical" evidence="1">
    <location>
        <begin position="168"/>
        <end position="188"/>
    </location>
</feature>
<name>A0A4Q7NZ62_9FLAO</name>
<keyword evidence="1" id="KW-0812">Transmembrane</keyword>
<proteinExistence type="predicted"/>
<dbReference type="EMBL" id="SGXE01000003">
    <property type="protein sequence ID" value="RZS92614.1"/>
    <property type="molecule type" value="Genomic_DNA"/>
</dbReference>
<evidence type="ECO:0000313" key="3">
    <source>
        <dbReference type="Proteomes" id="UP000292262"/>
    </source>
</evidence>
<feature type="transmembrane region" description="Helical" evidence="1">
    <location>
        <begin position="30"/>
        <end position="46"/>
    </location>
</feature>
<evidence type="ECO:0000256" key="1">
    <source>
        <dbReference type="SAM" id="Phobius"/>
    </source>
</evidence>